<protein>
    <recommendedName>
        <fullName evidence="3">DUF3566 domain-containing protein</fullName>
    </recommendedName>
</protein>
<dbReference type="Pfam" id="PF12089">
    <property type="entry name" value="DUF3566"/>
    <property type="match status" value="1"/>
</dbReference>
<dbReference type="RefSeq" id="WP_169276086.1">
    <property type="nucleotide sequence ID" value="NZ_JAAIIH010000014.1"/>
</dbReference>
<keyword evidence="2" id="KW-1133">Transmembrane helix</keyword>
<reference evidence="4 5" key="1">
    <citation type="submission" date="2020-02" db="EMBL/GenBank/DDBJ databases">
        <title>Characterization of phylogenetic diversity of novel bifidobacterial species isolated in Czech ZOOs.</title>
        <authorList>
            <person name="Lugli G.A."/>
            <person name="Vera N.B."/>
            <person name="Ventura M."/>
        </authorList>
    </citation>
    <scope>NUCLEOTIDE SEQUENCE [LARGE SCALE GENOMIC DNA]</scope>
    <source>
        <strain evidence="4 5">DSM 109958</strain>
    </source>
</reference>
<comment type="caution">
    <text evidence="4">The sequence shown here is derived from an EMBL/GenBank/DDBJ whole genome shotgun (WGS) entry which is preliminary data.</text>
</comment>
<evidence type="ECO:0000313" key="5">
    <source>
        <dbReference type="Proteomes" id="UP000588277"/>
    </source>
</evidence>
<keyword evidence="5" id="KW-1185">Reference proteome</keyword>
<feature type="transmembrane region" description="Helical" evidence="2">
    <location>
        <begin position="123"/>
        <end position="146"/>
    </location>
</feature>
<evidence type="ECO:0000313" key="4">
    <source>
        <dbReference type="EMBL" id="NMN01002.1"/>
    </source>
</evidence>
<dbReference type="InterPro" id="IPR021949">
    <property type="entry name" value="DUF3566_TM"/>
</dbReference>
<gene>
    <name evidence="4" type="ORF">G1C96_1584</name>
</gene>
<feature type="domain" description="DUF3566" evidence="3">
    <location>
        <begin position="57"/>
        <end position="171"/>
    </location>
</feature>
<evidence type="ECO:0000256" key="2">
    <source>
        <dbReference type="SAM" id="Phobius"/>
    </source>
</evidence>
<dbReference type="Proteomes" id="UP000588277">
    <property type="component" value="Unassembled WGS sequence"/>
</dbReference>
<evidence type="ECO:0000259" key="3">
    <source>
        <dbReference type="Pfam" id="PF12089"/>
    </source>
</evidence>
<dbReference type="EMBL" id="JAAIIH010000014">
    <property type="protein sequence ID" value="NMN01002.1"/>
    <property type="molecule type" value="Genomic_DNA"/>
</dbReference>
<feature type="compositionally biased region" description="Basic and acidic residues" evidence="1">
    <location>
        <begin position="8"/>
        <end position="21"/>
    </location>
</feature>
<feature type="transmembrane region" description="Helical" evidence="2">
    <location>
        <begin position="76"/>
        <end position="103"/>
    </location>
</feature>
<organism evidence="4 5">
    <name type="scientific">Bifidobacterium moraviense</name>
    <dbReference type="NCBI Taxonomy" id="2675323"/>
    <lineage>
        <taxon>Bacteria</taxon>
        <taxon>Bacillati</taxon>
        <taxon>Actinomycetota</taxon>
        <taxon>Actinomycetes</taxon>
        <taxon>Bifidobacteriales</taxon>
        <taxon>Bifidobacteriaceae</taxon>
        <taxon>Bifidobacterium</taxon>
    </lineage>
</organism>
<dbReference type="AlphaFoldDB" id="A0A7Y0F2V2"/>
<sequence length="172" mass="17992">MSDNLNEPAEHAAAHEGREARSAASHRMAYGASEPVSAAASPAAPAQARARRVPRARRMKLSLTHVDPWSVAKVSFLLAIAGAIIQIVAVALIWGLLNVIGLFDSVNDMVSNTGLSGLDLNNILSLPTVLSATTILSIFEVVLIMVLATIGAFLYNVVCALVGGIHVTLGDD</sequence>
<name>A0A7Y0F2V2_9BIFI</name>
<evidence type="ECO:0000256" key="1">
    <source>
        <dbReference type="SAM" id="MobiDB-lite"/>
    </source>
</evidence>
<feature type="region of interest" description="Disordered" evidence="1">
    <location>
        <begin position="1"/>
        <end position="26"/>
    </location>
</feature>
<keyword evidence="2" id="KW-0812">Transmembrane</keyword>
<feature type="transmembrane region" description="Helical" evidence="2">
    <location>
        <begin position="153"/>
        <end position="169"/>
    </location>
</feature>
<accession>A0A7Y0F2V2</accession>
<proteinExistence type="predicted"/>
<keyword evidence="2" id="KW-0472">Membrane</keyword>